<sequence length="106" mass="11707">MQKLYRLLFSIVFVLTAVVALPIQASESGKHNSKVINDVQGVIESKGKNEIVIDGVKYKVASHAKIREGESALRLRHLLIGADIEFDYKTKNKSAPVITSISVIMK</sequence>
<proteinExistence type="predicted"/>
<dbReference type="Proteomes" id="UP000198623">
    <property type="component" value="Unassembled WGS sequence"/>
</dbReference>
<dbReference type="OrthoDB" id="9910755at2"/>
<dbReference type="AlphaFoldDB" id="A0A1I2VPK4"/>
<keyword evidence="1" id="KW-0732">Signal</keyword>
<gene>
    <name evidence="2" type="ORF">SAMN05216175_11757</name>
</gene>
<feature type="chain" id="PRO_5011670178" evidence="1">
    <location>
        <begin position="26"/>
        <end position="106"/>
    </location>
</feature>
<dbReference type="RefSeq" id="WP_090730283.1">
    <property type="nucleotide sequence ID" value="NZ_FOOU01000017.1"/>
</dbReference>
<keyword evidence="3" id="KW-1185">Reference proteome</keyword>
<feature type="signal peptide" evidence="1">
    <location>
        <begin position="1"/>
        <end position="25"/>
    </location>
</feature>
<name>A0A1I2VPK4_9GAMM</name>
<accession>A0A1I2VPK4</accession>
<dbReference type="STRING" id="1045558.SAMN05216175_11757"/>
<evidence type="ECO:0000313" key="2">
    <source>
        <dbReference type="EMBL" id="SFG89121.1"/>
    </source>
</evidence>
<evidence type="ECO:0000256" key="1">
    <source>
        <dbReference type="SAM" id="SignalP"/>
    </source>
</evidence>
<reference evidence="3" key="1">
    <citation type="submission" date="2016-10" db="EMBL/GenBank/DDBJ databases">
        <authorList>
            <person name="Varghese N."/>
            <person name="Submissions S."/>
        </authorList>
    </citation>
    <scope>NUCLEOTIDE SEQUENCE [LARGE SCALE GENOMIC DNA]</scope>
    <source>
        <strain evidence="3">CGMCC 1.10971</strain>
    </source>
</reference>
<protein>
    <submittedName>
        <fullName evidence="2">Uncharacterized protein</fullName>
    </submittedName>
</protein>
<evidence type="ECO:0000313" key="3">
    <source>
        <dbReference type="Proteomes" id="UP000198623"/>
    </source>
</evidence>
<organism evidence="2 3">
    <name type="scientific">Neptunomonas qingdaonensis</name>
    <dbReference type="NCBI Taxonomy" id="1045558"/>
    <lineage>
        <taxon>Bacteria</taxon>
        <taxon>Pseudomonadati</taxon>
        <taxon>Pseudomonadota</taxon>
        <taxon>Gammaproteobacteria</taxon>
        <taxon>Oceanospirillales</taxon>
        <taxon>Oceanospirillaceae</taxon>
        <taxon>Neptunomonas</taxon>
    </lineage>
</organism>
<dbReference type="EMBL" id="FOOU01000017">
    <property type="protein sequence ID" value="SFG89121.1"/>
    <property type="molecule type" value="Genomic_DNA"/>
</dbReference>